<dbReference type="InterPro" id="IPR013783">
    <property type="entry name" value="Ig-like_fold"/>
</dbReference>
<evidence type="ECO:0000259" key="1">
    <source>
        <dbReference type="PROSITE" id="PS50835"/>
    </source>
</evidence>
<dbReference type="PANTHER" id="PTHR23278">
    <property type="entry name" value="SIDESTEP PROTEIN"/>
    <property type="match status" value="1"/>
</dbReference>
<dbReference type="SUPFAM" id="SSF48726">
    <property type="entry name" value="Immunoglobulin"/>
    <property type="match status" value="1"/>
</dbReference>
<proteinExistence type="predicted"/>
<accession>A0AAN9TMN9</accession>
<dbReference type="InterPro" id="IPR007110">
    <property type="entry name" value="Ig-like_dom"/>
</dbReference>
<dbReference type="PANTHER" id="PTHR23278:SF19">
    <property type="entry name" value="OBSCURIN"/>
    <property type="match status" value="1"/>
</dbReference>
<comment type="caution">
    <text evidence="2">The sequence shown here is derived from an EMBL/GenBank/DDBJ whole genome shotgun (WGS) entry which is preliminary data.</text>
</comment>
<dbReference type="Gene3D" id="2.60.40.10">
    <property type="entry name" value="Immunoglobulins"/>
    <property type="match status" value="1"/>
</dbReference>
<organism evidence="2 3">
    <name type="scientific">Parthenolecanium corni</name>
    <dbReference type="NCBI Taxonomy" id="536013"/>
    <lineage>
        <taxon>Eukaryota</taxon>
        <taxon>Metazoa</taxon>
        <taxon>Ecdysozoa</taxon>
        <taxon>Arthropoda</taxon>
        <taxon>Hexapoda</taxon>
        <taxon>Insecta</taxon>
        <taxon>Pterygota</taxon>
        <taxon>Neoptera</taxon>
        <taxon>Paraneoptera</taxon>
        <taxon>Hemiptera</taxon>
        <taxon>Sternorrhyncha</taxon>
        <taxon>Coccoidea</taxon>
        <taxon>Coccidae</taxon>
        <taxon>Parthenolecanium</taxon>
    </lineage>
</organism>
<sequence length="157" mass="17960">MVGPASSMFGAYESSQTESNIKGMAKLPCNKIHFSEDDGKLRTPTLVIWFKYGIASPVYSVDFRQVKEGSHWSSNHVFGSRAFFNVDESVLVIERVMEADSGQYKCRIDFEKSPTKNYVVNLSVIASDELMDYPGCEQMFQKFRAVYFFVNFIRFPD</sequence>
<name>A0AAN9TMN9_9HEMI</name>
<reference evidence="2 3" key="1">
    <citation type="submission" date="2024-03" db="EMBL/GenBank/DDBJ databases">
        <title>Adaptation during the transition from Ophiocordyceps entomopathogen to insect associate is accompanied by gene loss and intensified selection.</title>
        <authorList>
            <person name="Ward C.M."/>
            <person name="Onetto C.A."/>
            <person name="Borneman A.R."/>
        </authorList>
    </citation>
    <scope>NUCLEOTIDE SEQUENCE [LARGE SCALE GENOMIC DNA]</scope>
    <source>
        <strain evidence="2">AWRI1</strain>
        <tissue evidence="2">Single Adult Female</tissue>
    </source>
</reference>
<keyword evidence="3" id="KW-1185">Reference proteome</keyword>
<protein>
    <recommendedName>
        <fullName evidence="1">Ig-like domain-containing protein</fullName>
    </recommendedName>
</protein>
<evidence type="ECO:0000313" key="3">
    <source>
        <dbReference type="Proteomes" id="UP001367676"/>
    </source>
</evidence>
<dbReference type="InterPro" id="IPR036179">
    <property type="entry name" value="Ig-like_dom_sf"/>
</dbReference>
<feature type="domain" description="Ig-like" evidence="1">
    <location>
        <begin position="4"/>
        <end position="123"/>
    </location>
</feature>
<dbReference type="Proteomes" id="UP001367676">
    <property type="component" value="Unassembled WGS sequence"/>
</dbReference>
<dbReference type="EMBL" id="JBBCAQ010000019">
    <property type="protein sequence ID" value="KAK7595055.1"/>
    <property type="molecule type" value="Genomic_DNA"/>
</dbReference>
<dbReference type="PROSITE" id="PS50835">
    <property type="entry name" value="IG_LIKE"/>
    <property type="match status" value="1"/>
</dbReference>
<dbReference type="AlphaFoldDB" id="A0AAN9TMN9"/>
<evidence type="ECO:0000313" key="2">
    <source>
        <dbReference type="EMBL" id="KAK7595055.1"/>
    </source>
</evidence>
<gene>
    <name evidence="2" type="ORF">V9T40_001488</name>
</gene>